<accession>K0IHN5</accession>
<proteinExistence type="predicted"/>
<dbReference type="HOGENOM" id="CLU_3282983_0_0_2"/>
<dbReference type="KEGG" id="nga:Ngar_c15030"/>
<gene>
    <name evidence="1" type="ordered locus">Ngar_c15030</name>
</gene>
<sequence length="40" mass="4459">MPAGTMAKKTLTNVAKSITGEGDTNPMREELELMRTKEDY</sequence>
<evidence type="ECO:0000313" key="1">
    <source>
        <dbReference type="EMBL" id="AFU58438.1"/>
    </source>
</evidence>
<dbReference type="BioCyc" id="CNIT1237085:G1324-1501-MONOMER"/>
<dbReference type="AlphaFoldDB" id="K0IHN5"/>
<name>K0IHN5_NITGG</name>
<dbReference type="Proteomes" id="UP000008037">
    <property type="component" value="Chromosome"/>
</dbReference>
<reference evidence="1 2" key="1">
    <citation type="journal article" date="2012" name="Environ. Microbiol.">
        <title>The genome of the ammonia-oxidizing Candidatus Nitrososphaera gargensis: insights into metabolic versatility and environmental adaptations.</title>
        <authorList>
            <person name="Spang A."/>
            <person name="Poehlein A."/>
            <person name="Offre P."/>
            <person name="Zumbragel S."/>
            <person name="Haider S."/>
            <person name="Rychlik N."/>
            <person name="Nowka B."/>
            <person name="Schmeisser C."/>
            <person name="Lebedeva E.V."/>
            <person name="Rattei T."/>
            <person name="Bohm C."/>
            <person name="Schmid M."/>
            <person name="Galushko A."/>
            <person name="Hatzenpichler R."/>
            <person name="Weinmaier T."/>
            <person name="Daniel R."/>
            <person name="Schleper C."/>
            <person name="Spieck E."/>
            <person name="Streit W."/>
            <person name="Wagner M."/>
        </authorList>
    </citation>
    <scope>NUCLEOTIDE SEQUENCE [LARGE SCALE GENOMIC DNA]</scope>
    <source>
        <strain evidence="2">Ga9.2</strain>
    </source>
</reference>
<evidence type="ECO:0000313" key="2">
    <source>
        <dbReference type="Proteomes" id="UP000008037"/>
    </source>
</evidence>
<dbReference type="EMBL" id="CP002408">
    <property type="protein sequence ID" value="AFU58438.1"/>
    <property type="molecule type" value="Genomic_DNA"/>
</dbReference>
<keyword evidence="2" id="KW-1185">Reference proteome</keyword>
<organism evidence="1 2">
    <name type="scientific">Nitrososphaera gargensis (strain Ga9.2)</name>
    <dbReference type="NCBI Taxonomy" id="1237085"/>
    <lineage>
        <taxon>Archaea</taxon>
        <taxon>Nitrososphaerota</taxon>
        <taxon>Nitrososphaeria</taxon>
        <taxon>Nitrososphaerales</taxon>
        <taxon>Nitrososphaeraceae</taxon>
        <taxon>Nitrososphaera</taxon>
    </lineage>
</organism>
<dbReference type="InParanoid" id="K0IHN5"/>
<protein>
    <submittedName>
        <fullName evidence="1">Uncharacterized protein</fullName>
    </submittedName>
</protein>